<dbReference type="STRING" id="452637.Oter_4461"/>
<dbReference type="HOGENOM" id="CLU_1155505_0_0_0"/>
<gene>
    <name evidence="2" type="ordered locus">Oter_4461</name>
</gene>
<sequence length="240" mass="26331">MGTRVRRNCATIAGGRDYLSQPRPRPHLRLSLERLGRGDLCFAKSRGASGEKPFPAGESASRPPHSSGAPPRNAPTPACAGIFRERTAATAAAALRFRSATAVRCGWRRLRPLRSRRLRRFVARARPFVGIAFLRKLRTRHRRLTALQPAPTPPALPCGRSAPRRVLRAGCARSIVLTLSRREALGRSLSLRRSRFGSQRSLSPVGCLMIARGVRLAALRRERLGPSAPQGRAVRARPPP</sequence>
<proteinExistence type="predicted"/>
<name>B1ZQ13_OPITP</name>
<protein>
    <submittedName>
        <fullName evidence="2">Uncharacterized protein</fullName>
    </submittedName>
</protein>
<dbReference type="KEGG" id="ote:Oter_4461"/>
<dbReference type="AlphaFoldDB" id="B1ZQ13"/>
<accession>B1ZQ13</accession>
<dbReference type="Proteomes" id="UP000007013">
    <property type="component" value="Chromosome"/>
</dbReference>
<feature type="region of interest" description="Disordered" evidence="1">
    <location>
        <begin position="46"/>
        <end position="78"/>
    </location>
</feature>
<reference evidence="2 3" key="1">
    <citation type="journal article" date="2011" name="J. Bacteriol.">
        <title>Genome sequence of the verrucomicrobium Opitutus terrae PB90-1, an abundant inhabitant of rice paddy soil ecosystems.</title>
        <authorList>
            <person name="van Passel M.W."/>
            <person name="Kant R."/>
            <person name="Palva A."/>
            <person name="Copeland A."/>
            <person name="Lucas S."/>
            <person name="Lapidus A."/>
            <person name="Glavina del Rio T."/>
            <person name="Pitluck S."/>
            <person name="Goltsman E."/>
            <person name="Clum A."/>
            <person name="Sun H."/>
            <person name="Schmutz J."/>
            <person name="Larimer F.W."/>
            <person name="Land M.L."/>
            <person name="Hauser L."/>
            <person name="Kyrpides N."/>
            <person name="Mikhailova N."/>
            <person name="Richardson P.P."/>
            <person name="Janssen P.H."/>
            <person name="de Vos W.M."/>
            <person name="Smidt H."/>
        </authorList>
    </citation>
    <scope>NUCLEOTIDE SEQUENCE [LARGE SCALE GENOMIC DNA]</scope>
    <source>
        <strain evidence="3">DSM 11246 / JCM 15787 / PB90-1</strain>
    </source>
</reference>
<dbReference type="EMBL" id="CP001032">
    <property type="protein sequence ID" value="ACB77732.1"/>
    <property type="molecule type" value="Genomic_DNA"/>
</dbReference>
<evidence type="ECO:0000256" key="1">
    <source>
        <dbReference type="SAM" id="MobiDB-lite"/>
    </source>
</evidence>
<evidence type="ECO:0000313" key="3">
    <source>
        <dbReference type="Proteomes" id="UP000007013"/>
    </source>
</evidence>
<evidence type="ECO:0000313" key="2">
    <source>
        <dbReference type="EMBL" id="ACB77732.1"/>
    </source>
</evidence>
<keyword evidence="3" id="KW-1185">Reference proteome</keyword>
<organism evidence="2 3">
    <name type="scientific">Opitutus terrae (strain DSM 11246 / JCM 15787 / PB90-1)</name>
    <dbReference type="NCBI Taxonomy" id="452637"/>
    <lineage>
        <taxon>Bacteria</taxon>
        <taxon>Pseudomonadati</taxon>
        <taxon>Verrucomicrobiota</taxon>
        <taxon>Opitutia</taxon>
        <taxon>Opitutales</taxon>
        <taxon>Opitutaceae</taxon>
        <taxon>Opitutus</taxon>
    </lineage>
</organism>